<dbReference type="Pfam" id="PF02493">
    <property type="entry name" value="MORN"/>
    <property type="match status" value="8"/>
</dbReference>
<evidence type="ECO:0000259" key="3">
    <source>
        <dbReference type="PROSITE" id="PS50238"/>
    </source>
</evidence>
<feature type="compositionally biased region" description="Low complexity" evidence="2">
    <location>
        <begin position="324"/>
        <end position="350"/>
    </location>
</feature>
<keyword evidence="1" id="KW-0677">Repeat</keyword>
<dbReference type="PROSITE" id="PS50238">
    <property type="entry name" value="RHOGAP"/>
    <property type="match status" value="1"/>
</dbReference>
<dbReference type="InterPro" id="IPR003409">
    <property type="entry name" value="MORN"/>
</dbReference>
<dbReference type="PANTHER" id="PTHR43215">
    <property type="entry name" value="RADIAL SPOKE HEAD 1 HOMOLOG"/>
    <property type="match status" value="1"/>
</dbReference>
<comment type="caution">
    <text evidence="4">The sequence shown here is derived from an EMBL/GenBank/DDBJ whole genome shotgun (WGS) entry which is preliminary data.</text>
</comment>
<evidence type="ECO:0000256" key="1">
    <source>
        <dbReference type="ARBA" id="ARBA00022737"/>
    </source>
</evidence>
<reference evidence="4 5" key="1">
    <citation type="journal article" date="2019" name="Sci. Rep.">
        <title>Nanopore sequencing improves the draft genome of the human pathogenic amoeba Naegleria fowleri.</title>
        <authorList>
            <person name="Liechti N."/>
            <person name="Schurch N."/>
            <person name="Bruggmann R."/>
            <person name="Wittwer M."/>
        </authorList>
    </citation>
    <scope>NUCLEOTIDE SEQUENCE [LARGE SCALE GENOMIC DNA]</scope>
    <source>
        <strain evidence="4 5">ATCC 30894</strain>
    </source>
</reference>
<dbReference type="Gene3D" id="1.10.555.10">
    <property type="entry name" value="Rho GTPase activation protein"/>
    <property type="match status" value="1"/>
</dbReference>
<evidence type="ECO:0000313" key="4">
    <source>
        <dbReference type="EMBL" id="KAF0972944.1"/>
    </source>
</evidence>
<dbReference type="InterPro" id="IPR008936">
    <property type="entry name" value="Rho_GTPase_activation_prot"/>
</dbReference>
<evidence type="ECO:0000313" key="5">
    <source>
        <dbReference type="Proteomes" id="UP000444721"/>
    </source>
</evidence>
<dbReference type="GO" id="GO:0005829">
    <property type="term" value="C:cytosol"/>
    <property type="evidence" value="ECO:0007669"/>
    <property type="project" value="TreeGrafter"/>
</dbReference>
<organism evidence="4 5">
    <name type="scientific">Naegleria fowleri</name>
    <name type="common">Brain eating amoeba</name>
    <dbReference type="NCBI Taxonomy" id="5763"/>
    <lineage>
        <taxon>Eukaryota</taxon>
        <taxon>Discoba</taxon>
        <taxon>Heterolobosea</taxon>
        <taxon>Tetramitia</taxon>
        <taxon>Eutetramitia</taxon>
        <taxon>Vahlkampfiidae</taxon>
        <taxon>Naegleria</taxon>
    </lineage>
</organism>
<keyword evidence="5" id="KW-1185">Reference proteome</keyword>
<feature type="domain" description="Rho-GAP" evidence="3">
    <location>
        <begin position="54"/>
        <end position="274"/>
    </location>
</feature>
<dbReference type="SUPFAM" id="SSF48350">
    <property type="entry name" value="GTPase activation domain, GAP"/>
    <property type="match status" value="1"/>
</dbReference>
<dbReference type="Pfam" id="PF00620">
    <property type="entry name" value="RhoGAP"/>
    <property type="match status" value="1"/>
</dbReference>
<feature type="region of interest" description="Disordered" evidence="2">
    <location>
        <begin position="279"/>
        <end position="302"/>
    </location>
</feature>
<feature type="region of interest" description="Disordered" evidence="2">
    <location>
        <begin position="324"/>
        <end position="364"/>
    </location>
</feature>
<dbReference type="InterPro" id="IPR000198">
    <property type="entry name" value="RhoGAP_dom"/>
</dbReference>
<dbReference type="VEuPathDB" id="AmoebaDB:NfTy_010430"/>
<dbReference type="OMA" id="QDPMLTI"/>
<dbReference type="VEuPathDB" id="AmoebaDB:NF0095150"/>
<dbReference type="OrthoDB" id="270720at2759"/>
<gene>
    <name evidence="4" type="ORF">FDP41_008796</name>
</gene>
<dbReference type="Proteomes" id="UP000444721">
    <property type="component" value="Unassembled WGS sequence"/>
</dbReference>
<dbReference type="VEuPathDB" id="AmoebaDB:FDP41_008796"/>
<accession>A0A6A5BFY1</accession>
<dbReference type="SMART" id="SM00324">
    <property type="entry name" value="RhoGAP"/>
    <property type="match status" value="1"/>
</dbReference>
<feature type="compositionally biased region" description="Low complexity" evidence="2">
    <location>
        <begin position="287"/>
        <end position="302"/>
    </location>
</feature>
<dbReference type="GeneID" id="68116014"/>
<name>A0A6A5BFY1_NAEFO</name>
<proteinExistence type="predicted"/>
<sequence>MKRLFSKIKLEPGRASVALFKTDSTASLTEKNRKTGMFDTLQQMIKEHDKQKIAQASTVWGHFPSDPEEIPEFLFSAMDYLERHGLETVGIFRHSTSKSREDKVMQEIDEKFRAGGAKNATVNFEEYHDIHLAASLIKVYLRKLNEPLLTNKLYESFLATSKMTSPRCSDAGETANLSATEIEEAENNRKIRLLQQVVSLLPIANYCLLKRLCLFLNKITKFQSQNLMSPENIAIVFQPNVLYLKDQDPMLTIRDISNATNVIKSLIVFAPEIFGEQEQATPRTRLTTEPSDSDSSTLDTSSLVSEILSSTTDATTTTAALQAVTSPLTSPRSSSSNNSVNTTSTSTVPSIALQRTPSASSMHLDVSACGGDQTPEILQEGQPFYKGETNSKGEKHGYGILMFHDGSVFEGNFIDDKKEGHGKMVWADGSKYEGEFSNDTITGRGTYKYASGDHYDGHFVNGLREGKGKIKFASNQSHYEGEWLQDKRHGFGKQSYANGDVYEGEWKQDFSSGYGTFTSEGYTYEGYWKSGKFDGKGKFILFIDSNRREILEGEWLDGQLHGELHYTDGEGRKFLQTYEKGELVKNDRLIDEKEQRVLDLVQKLMLEPIKSHPQIKFILEKQVIQHHQDASSPVIPHPSIDVAIDHQQEQLRNALYKVLTTPETTIVFDLLCSLVELIPNTFSTTATIAASNIQFTQELM</sequence>
<dbReference type="AlphaFoldDB" id="A0A6A5BFY1"/>
<dbReference type="PANTHER" id="PTHR43215:SF14">
    <property type="entry name" value="RADIAL SPOKE HEAD 1 HOMOLOG"/>
    <property type="match status" value="1"/>
</dbReference>
<dbReference type="EMBL" id="VFQX01000064">
    <property type="protein sequence ID" value="KAF0972944.1"/>
    <property type="molecule type" value="Genomic_DNA"/>
</dbReference>
<evidence type="ECO:0000256" key="2">
    <source>
        <dbReference type="SAM" id="MobiDB-lite"/>
    </source>
</evidence>
<dbReference type="SUPFAM" id="SSF82185">
    <property type="entry name" value="Histone H3 K4-specific methyltransferase SET7/9 N-terminal domain"/>
    <property type="match status" value="2"/>
</dbReference>
<protein>
    <recommendedName>
        <fullName evidence="3">Rho-GAP domain-containing protein</fullName>
    </recommendedName>
</protein>
<dbReference type="RefSeq" id="XP_044557658.1">
    <property type="nucleotide sequence ID" value="XM_044712687.1"/>
</dbReference>
<dbReference type="CDD" id="cd00159">
    <property type="entry name" value="RhoGAP"/>
    <property type="match status" value="1"/>
</dbReference>
<dbReference type="GO" id="GO:0007165">
    <property type="term" value="P:signal transduction"/>
    <property type="evidence" value="ECO:0007669"/>
    <property type="project" value="InterPro"/>
</dbReference>
<dbReference type="SMART" id="SM00698">
    <property type="entry name" value="MORN"/>
    <property type="match status" value="7"/>
</dbReference>
<dbReference type="Gene3D" id="2.20.110.10">
    <property type="entry name" value="Histone H3 K4-specific methyltransferase SET7/9 N-terminal domain"/>
    <property type="match status" value="3"/>
</dbReference>